<evidence type="ECO:0000256" key="2">
    <source>
        <dbReference type="ARBA" id="ARBA00023253"/>
    </source>
</evidence>
<reference evidence="5 6" key="1">
    <citation type="submission" date="2019-10" db="EMBL/GenBank/DDBJ databases">
        <authorList>
            <person name="Palmer J.M."/>
        </authorList>
    </citation>
    <scope>NUCLEOTIDE SEQUENCE [LARGE SCALE GENOMIC DNA]</scope>
    <source>
        <strain evidence="5 6">TWF718</strain>
    </source>
</reference>
<accession>A0AAN8MJH0</accession>
<proteinExistence type="predicted"/>
<name>A0AAN8MJH0_9PEZI</name>
<protein>
    <recommendedName>
        <fullName evidence="7">O-fucosyltransferase family protein</fullName>
    </recommendedName>
</protein>
<dbReference type="GO" id="GO:0006004">
    <property type="term" value="P:fucose metabolic process"/>
    <property type="evidence" value="ECO:0007669"/>
    <property type="project" value="UniProtKB-KW"/>
</dbReference>
<organism evidence="5 6">
    <name type="scientific">Orbilia javanica</name>
    <dbReference type="NCBI Taxonomy" id="47235"/>
    <lineage>
        <taxon>Eukaryota</taxon>
        <taxon>Fungi</taxon>
        <taxon>Dikarya</taxon>
        <taxon>Ascomycota</taxon>
        <taxon>Pezizomycotina</taxon>
        <taxon>Orbiliomycetes</taxon>
        <taxon>Orbiliales</taxon>
        <taxon>Orbiliaceae</taxon>
        <taxon>Orbilia</taxon>
    </lineage>
</organism>
<dbReference type="Gene3D" id="3.40.50.11350">
    <property type="match status" value="1"/>
</dbReference>
<dbReference type="AlphaFoldDB" id="A0AAN8MJH0"/>
<comment type="caution">
    <text evidence="5">The sequence shown here is derived from an EMBL/GenBank/DDBJ whole genome shotgun (WGS) entry which is preliminary data.</text>
</comment>
<dbReference type="EMBL" id="JAVHNR010000008">
    <property type="protein sequence ID" value="KAK6334851.1"/>
    <property type="molecule type" value="Genomic_DNA"/>
</dbReference>
<gene>
    <name evidence="5" type="ORF">TWF718_010296</name>
</gene>
<evidence type="ECO:0008006" key="7">
    <source>
        <dbReference type="Google" id="ProtNLM"/>
    </source>
</evidence>
<evidence type="ECO:0000256" key="4">
    <source>
        <dbReference type="SAM" id="Phobius"/>
    </source>
</evidence>
<evidence type="ECO:0000313" key="6">
    <source>
        <dbReference type="Proteomes" id="UP001313282"/>
    </source>
</evidence>
<evidence type="ECO:0000313" key="5">
    <source>
        <dbReference type="EMBL" id="KAK6334851.1"/>
    </source>
</evidence>
<keyword evidence="1" id="KW-0808">Transferase</keyword>
<keyword evidence="2" id="KW-0294">Fucose metabolism</keyword>
<dbReference type="Proteomes" id="UP001313282">
    <property type="component" value="Unassembled WGS sequence"/>
</dbReference>
<dbReference type="GO" id="GO:0016740">
    <property type="term" value="F:transferase activity"/>
    <property type="evidence" value="ECO:0007669"/>
    <property type="project" value="UniProtKB-KW"/>
</dbReference>
<dbReference type="Pfam" id="PF10250">
    <property type="entry name" value="O-FucT"/>
    <property type="match status" value="1"/>
</dbReference>
<sequence length="459" mass="52119">MFGKVLGVQNKPRRSIYSLTLWTGLTFFFVAASTYFLSQTRPTVDYFHGREPKSEPSASHQNPLLTNEGIERFALDHGYPRLGESANFTSLRQLCDSTKWQRHVYFTCTHNLGGLMNVRNMVLNCVRYAIAAGASGLVMPQIEARDPTVLKHLKTGEYQKMSYLFDDVWFKKVMKENCGQLKLLDTFEDITNSGYATMPDLINIQALMGQPPGNRQGRLRNKKPWEFRPRFDKLVQSRSQKPSWRTPVIVRLDDKALFSFPPSFDSPELARNFGFILEFRLDLSALSNVIVNRARKTLNDRTGNDPYVGLHLRSEADAGKYWASWDLLANTTISVATKNDIKLIYVASGDTDGVAKLAKKAADLGIKVLNKWSVLYADEKEFLQPFRFDQQAIVDYLALMRSDRFIGSGQSSFSSHLILRRELLASISSSEEKGVEPESTPRDQLVGPGRLGYWDMDWP</sequence>
<keyword evidence="4" id="KW-1133">Transmembrane helix</keyword>
<evidence type="ECO:0000256" key="1">
    <source>
        <dbReference type="ARBA" id="ARBA00022679"/>
    </source>
</evidence>
<keyword evidence="4" id="KW-0812">Transmembrane</keyword>
<dbReference type="CDD" id="cd11296">
    <property type="entry name" value="O-FucT_like"/>
    <property type="match status" value="1"/>
</dbReference>
<keyword evidence="4" id="KW-0472">Membrane</keyword>
<keyword evidence="3" id="KW-0119">Carbohydrate metabolism</keyword>
<evidence type="ECO:0000256" key="3">
    <source>
        <dbReference type="ARBA" id="ARBA00023277"/>
    </source>
</evidence>
<dbReference type="InterPro" id="IPR019378">
    <property type="entry name" value="GDP-Fuc_O-FucTrfase"/>
</dbReference>
<feature type="transmembrane region" description="Helical" evidence="4">
    <location>
        <begin position="16"/>
        <end position="37"/>
    </location>
</feature>
<keyword evidence="6" id="KW-1185">Reference proteome</keyword>